<name>A0A8J4EDS4_9ACTN</name>
<dbReference type="Pfam" id="PF12697">
    <property type="entry name" value="Abhydrolase_6"/>
    <property type="match status" value="1"/>
</dbReference>
<dbReference type="InterPro" id="IPR050266">
    <property type="entry name" value="AB_hydrolase_sf"/>
</dbReference>
<dbReference type="PANTHER" id="PTHR43798">
    <property type="entry name" value="MONOACYLGLYCEROL LIPASE"/>
    <property type="match status" value="1"/>
</dbReference>
<dbReference type="Gene3D" id="3.40.50.1820">
    <property type="entry name" value="alpha/beta hydrolase"/>
    <property type="match status" value="1"/>
</dbReference>
<dbReference type="Proteomes" id="UP000635606">
    <property type="component" value="Unassembled WGS sequence"/>
</dbReference>
<dbReference type="GO" id="GO:0016020">
    <property type="term" value="C:membrane"/>
    <property type="evidence" value="ECO:0007669"/>
    <property type="project" value="TreeGrafter"/>
</dbReference>
<organism evidence="2 3">
    <name type="scientific">Virgisporangium ochraceum</name>
    <dbReference type="NCBI Taxonomy" id="65505"/>
    <lineage>
        <taxon>Bacteria</taxon>
        <taxon>Bacillati</taxon>
        <taxon>Actinomycetota</taxon>
        <taxon>Actinomycetes</taxon>
        <taxon>Micromonosporales</taxon>
        <taxon>Micromonosporaceae</taxon>
        <taxon>Virgisporangium</taxon>
    </lineage>
</organism>
<dbReference type="RefSeq" id="WP_203928210.1">
    <property type="nucleotide sequence ID" value="NZ_BOPH01000038.1"/>
</dbReference>
<dbReference type="SUPFAM" id="SSF53474">
    <property type="entry name" value="alpha/beta-Hydrolases"/>
    <property type="match status" value="1"/>
</dbReference>
<proteinExistence type="predicted"/>
<gene>
    <name evidence="2" type="ORF">Voc01_031790</name>
</gene>
<evidence type="ECO:0000259" key="1">
    <source>
        <dbReference type="Pfam" id="PF12697"/>
    </source>
</evidence>
<evidence type="ECO:0000313" key="2">
    <source>
        <dbReference type="EMBL" id="GIJ68262.1"/>
    </source>
</evidence>
<dbReference type="GO" id="GO:0016787">
    <property type="term" value="F:hydrolase activity"/>
    <property type="evidence" value="ECO:0007669"/>
    <property type="project" value="UniProtKB-KW"/>
</dbReference>
<reference evidence="2" key="1">
    <citation type="submission" date="2021-01" db="EMBL/GenBank/DDBJ databases">
        <title>Whole genome shotgun sequence of Virgisporangium ochraceum NBRC 16418.</title>
        <authorList>
            <person name="Komaki H."/>
            <person name="Tamura T."/>
        </authorList>
    </citation>
    <scope>NUCLEOTIDE SEQUENCE</scope>
    <source>
        <strain evidence="2">NBRC 16418</strain>
    </source>
</reference>
<dbReference type="PANTHER" id="PTHR43798:SF33">
    <property type="entry name" value="HYDROLASE, PUTATIVE (AFU_ORTHOLOGUE AFUA_2G14860)-RELATED"/>
    <property type="match status" value="1"/>
</dbReference>
<dbReference type="InterPro" id="IPR029058">
    <property type="entry name" value="AB_hydrolase_fold"/>
</dbReference>
<sequence>MSAPVHPGLRVRTSDGVELHVAEYGEGPLTVVLLHGWTLDHRLWQSQIAALKDRARVLAVDLRGHGRSGSSQLSDTNLFRLADDIHAVVTQCVPEGRVVLAGHSLGGMAMLEFAHRYPEVFERQVAGVALVSTTAEGHTHLSYGLAPWLGKVVRELETRGAALLALGGPLRVHRAVMPALLPAVRWLVFGDRVESETLRLTIAMISCASLGSIGGFRPSVGKMNRLDALSLLARVPVRVLVGNRDRLTPVKCTEAIVAALPHARLQVFDSCGHMLPLECPDAVTEALGDLVDEANG</sequence>
<keyword evidence="3" id="KW-1185">Reference proteome</keyword>
<feature type="domain" description="AB hydrolase-1" evidence="1">
    <location>
        <begin position="31"/>
        <end position="285"/>
    </location>
</feature>
<dbReference type="InterPro" id="IPR000073">
    <property type="entry name" value="AB_hydrolase_1"/>
</dbReference>
<evidence type="ECO:0000313" key="3">
    <source>
        <dbReference type="Proteomes" id="UP000635606"/>
    </source>
</evidence>
<dbReference type="AlphaFoldDB" id="A0A8J4EDS4"/>
<keyword evidence="2" id="KW-0378">Hydrolase</keyword>
<protein>
    <submittedName>
        <fullName evidence="2">Alpha/beta hydrolase</fullName>
    </submittedName>
</protein>
<dbReference type="EMBL" id="BOPH01000038">
    <property type="protein sequence ID" value="GIJ68262.1"/>
    <property type="molecule type" value="Genomic_DNA"/>
</dbReference>
<dbReference type="PRINTS" id="PR00111">
    <property type="entry name" value="ABHYDROLASE"/>
</dbReference>
<comment type="caution">
    <text evidence="2">The sequence shown here is derived from an EMBL/GenBank/DDBJ whole genome shotgun (WGS) entry which is preliminary data.</text>
</comment>
<accession>A0A8J4EDS4</accession>